<dbReference type="PROSITE" id="PS00144">
    <property type="entry name" value="ASN_GLN_ASE_1"/>
    <property type="match status" value="1"/>
</dbReference>
<dbReference type="GO" id="GO:0009066">
    <property type="term" value="P:aspartate family amino acid metabolic process"/>
    <property type="evidence" value="ECO:0007669"/>
    <property type="project" value="UniProtKB-ARBA"/>
</dbReference>
<dbReference type="SMART" id="SM00870">
    <property type="entry name" value="Asparaginase"/>
    <property type="match status" value="1"/>
</dbReference>
<dbReference type="Pfam" id="PF00710">
    <property type="entry name" value="Asparaginase"/>
    <property type="match status" value="1"/>
</dbReference>
<dbReference type="EC" id="3.5.1.1" evidence="2"/>
<organism evidence="6">
    <name type="scientific">invertebrate metagenome</name>
    <dbReference type="NCBI Taxonomy" id="1711999"/>
    <lineage>
        <taxon>unclassified sequences</taxon>
        <taxon>metagenomes</taxon>
        <taxon>organismal metagenomes</taxon>
    </lineage>
</organism>
<dbReference type="InterPro" id="IPR037152">
    <property type="entry name" value="L-asparaginase_N_sf"/>
</dbReference>
<dbReference type="Pfam" id="PF17763">
    <property type="entry name" value="Asparaginase_C"/>
    <property type="match status" value="1"/>
</dbReference>
<dbReference type="PIRSF" id="PIRSF001220">
    <property type="entry name" value="L-ASNase_gatD"/>
    <property type="match status" value="1"/>
</dbReference>
<feature type="domain" description="L-asparaginase N-terminal" evidence="4">
    <location>
        <begin position="3"/>
        <end position="189"/>
    </location>
</feature>
<sequence length="336" mass="37223">MKKIFVIYTGGTIGMQPTSSGYAPAENLMALLQEKIPPQVMAQLPAFELFEYPELIDSSNIQPYNWQQIAQDIIDRYEQYDGFIVLHGTDTMAYSCSMLSFMLQNLHKPVIFTGSQIPLCEARTDGVENFTGALCMAANSRIHEVCLYFNNCLLRGNRTTKVNCEQFDAFNTPNYPQLGQADIQIQLNSPFLWQSEASEQFTSACNSAPLVLPLFLFPGISADWIRTALSQPYKAFILKTYGTGNGPDLDKALLAELSDASSRKKIIINQTQCLRGAVVPSAYAAGSALEQAGLMSGYDTTLEACFCKLHFLFSCGLSVHEIKEKMTQNLCGEMTL</sequence>
<dbReference type="AlphaFoldDB" id="A0A2H9T817"/>
<feature type="domain" description="Asparaginase/glutaminase C-terminal" evidence="5">
    <location>
        <begin position="214"/>
        <end position="326"/>
    </location>
</feature>
<protein>
    <recommendedName>
        <fullName evidence="2">asparaginase</fullName>
        <ecNumber evidence="2">3.5.1.1</ecNumber>
    </recommendedName>
</protein>
<evidence type="ECO:0000259" key="5">
    <source>
        <dbReference type="Pfam" id="PF17763"/>
    </source>
</evidence>
<dbReference type="Gene3D" id="3.40.50.40">
    <property type="match status" value="1"/>
</dbReference>
<dbReference type="PANTHER" id="PTHR11707:SF28">
    <property type="entry name" value="60 KDA LYSOPHOSPHOLIPASE"/>
    <property type="match status" value="1"/>
</dbReference>
<dbReference type="PROSITE" id="PS51732">
    <property type="entry name" value="ASN_GLN_ASE_3"/>
    <property type="match status" value="1"/>
</dbReference>
<dbReference type="Gene3D" id="3.40.50.1170">
    <property type="entry name" value="L-asparaginase, N-terminal domain"/>
    <property type="match status" value="1"/>
</dbReference>
<evidence type="ECO:0000256" key="2">
    <source>
        <dbReference type="ARBA" id="ARBA00012920"/>
    </source>
</evidence>
<dbReference type="NCBIfam" id="NF006998">
    <property type="entry name" value="PRK09461.1"/>
    <property type="match status" value="1"/>
</dbReference>
<gene>
    <name evidence="6" type="primary">ansA</name>
    <name evidence="6" type="ORF">CI610_01649</name>
</gene>
<accession>A0A2H9T817</accession>
<evidence type="ECO:0000256" key="3">
    <source>
        <dbReference type="ARBA" id="ARBA00022801"/>
    </source>
</evidence>
<reference evidence="6" key="1">
    <citation type="journal article" date="2017" name="Appl. Environ. Microbiol.">
        <title>Molecular characterization of an Endozoicomonas-like organism causing infection in king scallop Pecten maximus L.</title>
        <authorList>
            <person name="Cano I."/>
            <person name="van Aerle R."/>
            <person name="Ross S."/>
            <person name="Verner-Jeffreys D.W."/>
            <person name="Paley R.K."/>
            <person name="Rimmer G."/>
            <person name="Ryder D."/>
            <person name="Hooper P."/>
            <person name="Stone D."/>
            <person name="Feist S.W."/>
        </authorList>
    </citation>
    <scope>NUCLEOTIDE SEQUENCE</scope>
</reference>
<dbReference type="PROSITE" id="PS00917">
    <property type="entry name" value="ASN_GLN_ASE_2"/>
    <property type="match status" value="1"/>
</dbReference>
<dbReference type="InterPro" id="IPR027475">
    <property type="entry name" value="Asparaginase/glutaminase_AS2"/>
</dbReference>
<dbReference type="EMBL" id="NSIT01000073">
    <property type="protein sequence ID" value="PJE79380.1"/>
    <property type="molecule type" value="Genomic_DNA"/>
</dbReference>
<dbReference type="InterPro" id="IPR027473">
    <property type="entry name" value="L-asparaginase_C"/>
</dbReference>
<dbReference type="NCBIfam" id="TIGR00519">
    <property type="entry name" value="asnASE_I"/>
    <property type="match status" value="1"/>
</dbReference>
<evidence type="ECO:0000256" key="1">
    <source>
        <dbReference type="ARBA" id="ARBA00010518"/>
    </source>
</evidence>
<dbReference type="PRINTS" id="PR00139">
    <property type="entry name" value="ASNGLNASE"/>
</dbReference>
<dbReference type="InterPro" id="IPR040919">
    <property type="entry name" value="Asparaginase_C"/>
</dbReference>
<dbReference type="InterPro" id="IPR036152">
    <property type="entry name" value="Asp/glu_Ase-like_sf"/>
</dbReference>
<dbReference type="InterPro" id="IPR006034">
    <property type="entry name" value="Asparaginase/glutaminase-like"/>
</dbReference>
<dbReference type="InterPro" id="IPR027474">
    <property type="entry name" value="L-asparaginase_N"/>
</dbReference>
<dbReference type="SUPFAM" id="SSF53774">
    <property type="entry name" value="Glutaminase/Asparaginase"/>
    <property type="match status" value="1"/>
</dbReference>
<dbReference type="PANTHER" id="PTHR11707">
    <property type="entry name" value="L-ASPARAGINASE"/>
    <property type="match status" value="1"/>
</dbReference>
<evidence type="ECO:0000259" key="4">
    <source>
        <dbReference type="Pfam" id="PF00710"/>
    </source>
</evidence>
<name>A0A2H9T817_9ZZZZ</name>
<dbReference type="PIRSF" id="PIRSF500176">
    <property type="entry name" value="L_ASNase"/>
    <property type="match status" value="1"/>
</dbReference>
<comment type="similarity">
    <text evidence="1">Belongs to the asparaginase 1 family.</text>
</comment>
<dbReference type="CDD" id="cd08963">
    <property type="entry name" value="L-asparaginase_I"/>
    <property type="match status" value="1"/>
</dbReference>
<dbReference type="FunFam" id="3.40.50.40:FF:000001">
    <property type="entry name" value="L-asparaginase 1"/>
    <property type="match status" value="1"/>
</dbReference>
<dbReference type="InterPro" id="IPR020827">
    <property type="entry name" value="Asparaginase/glutaminase_AS1"/>
</dbReference>
<dbReference type="InterPro" id="IPR006033">
    <property type="entry name" value="AsnA_fam"/>
</dbReference>
<evidence type="ECO:0000313" key="6">
    <source>
        <dbReference type="EMBL" id="PJE79380.1"/>
    </source>
</evidence>
<dbReference type="SFLD" id="SFLDS00057">
    <property type="entry name" value="Glutaminase/Asparaginase"/>
    <property type="match status" value="1"/>
</dbReference>
<dbReference type="InterPro" id="IPR041725">
    <property type="entry name" value="L-asparaginase_I"/>
</dbReference>
<proteinExistence type="inferred from homology"/>
<comment type="caution">
    <text evidence="6">The sequence shown here is derived from an EMBL/GenBank/DDBJ whole genome shotgun (WGS) entry which is preliminary data.</text>
</comment>
<dbReference type="FunFam" id="3.40.50.1170:FF:000001">
    <property type="entry name" value="L-asparaginase 2"/>
    <property type="match status" value="1"/>
</dbReference>
<dbReference type="GO" id="GO:0004067">
    <property type="term" value="F:asparaginase activity"/>
    <property type="evidence" value="ECO:0007669"/>
    <property type="project" value="UniProtKB-EC"/>
</dbReference>
<keyword evidence="3 6" id="KW-0378">Hydrolase</keyword>